<proteinExistence type="predicted"/>
<dbReference type="RefSeq" id="WP_169588553.1">
    <property type="nucleotide sequence ID" value="NZ_JABBGK010000001.1"/>
</dbReference>
<keyword evidence="2" id="KW-1185">Reference proteome</keyword>
<sequence>MRRHTSRNAGTKSAALAAAFVAMLMVVMPREALAGALVDAARQAEDKAAAGDVTGAYDTIRDAFGSFAMDLPFTVGKAVFVTEKPKAYGAYAAKADNSFEPGEPLITYVELIGLKWKPVGKGLQQSNFTVDFEISEPGGKVLANQKNFGEFTFTGFVRNQEIFTHLTLDVTGADPGDYVIKYTVNDNVGKHFAAFEQPFTIKAK</sequence>
<evidence type="ECO:0000313" key="1">
    <source>
        <dbReference type="EMBL" id="NML73878.1"/>
    </source>
</evidence>
<dbReference type="Proteomes" id="UP000541470">
    <property type="component" value="Unassembled WGS sequence"/>
</dbReference>
<organism evidence="1 2">
    <name type="scientific">Rhizobium terricola</name>
    <dbReference type="NCBI Taxonomy" id="2728849"/>
    <lineage>
        <taxon>Bacteria</taxon>
        <taxon>Pseudomonadati</taxon>
        <taxon>Pseudomonadota</taxon>
        <taxon>Alphaproteobacteria</taxon>
        <taxon>Hyphomicrobiales</taxon>
        <taxon>Rhizobiaceae</taxon>
        <taxon>Rhizobium/Agrobacterium group</taxon>
        <taxon>Rhizobium</taxon>
    </lineage>
</organism>
<reference evidence="1 2" key="1">
    <citation type="submission" date="2020-04" db="EMBL/GenBank/DDBJ databases">
        <title>Rhizobium sp. S-51 isolated from soil.</title>
        <authorList>
            <person name="Dahal R.H."/>
        </authorList>
    </citation>
    <scope>NUCLEOTIDE SEQUENCE [LARGE SCALE GENOMIC DNA]</scope>
    <source>
        <strain evidence="1 2">S-51</strain>
    </source>
</reference>
<gene>
    <name evidence="1" type="ORF">HHL25_07040</name>
</gene>
<dbReference type="AlphaFoldDB" id="A0A7Y0AUS4"/>
<name>A0A7Y0AUS4_9HYPH</name>
<comment type="caution">
    <text evidence="1">The sequence shown here is derived from an EMBL/GenBank/DDBJ whole genome shotgun (WGS) entry which is preliminary data.</text>
</comment>
<protein>
    <submittedName>
        <fullName evidence="1">Uncharacterized protein</fullName>
    </submittedName>
</protein>
<evidence type="ECO:0000313" key="2">
    <source>
        <dbReference type="Proteomes" id="UP000541470"/>
    </source>
</evidence>
<accession>A0A7Y0AUS4</accession>
<dbReference type="EMBL" id="JABBGK010000001">
    <property type="protein sequence ID" value="NML73878.1"/>
    <property type="molecule type" value="Genomic_DNA"/>
</dbReference>